<dbReference type="GO" id="GO:0030170">
    <property type="term" value="F:pyridoxal phosphate binding"/>
    <property type="evidence" value="ECO:0007669"/>
    <property type="project" value="InterPro"/>
</dbReference>
<evidence type="ECO:0000313" key="9">
    <source>
        <dbReference type="Proteomes" id="UP000053660"/>
    </source>
</evidence>
<name>A0A0B1RVP5_OESDE</name>
<keyword evidence="4 7" id="KW-0663">Pyridoxal phosphate</keyword>
<evidence type="ECO:0000256" key="5">
    <source>
        <dbReference type="ARBA" id="ARBA00023192"/>
    </source>
</evidence>
<dbReference type="EC" id="4.4.1.1" evidence="3"/>
<keyword evidence="9" id="KW-1185">Reference proteome</keyword>
<dbReference type="GO" id="GO:0004123">
    <property type="term" value="F:cystathionine gamma-lyase activity"/>
    <property type="evidence" value="ECO:0007669"/>
    <property type="project" value="TreeGrafter"/>
</dbReference>
<dbReference type="InterPro" id="IPR000277">
    <property type="entry name" value="Cys/Met-Metab_PyrdxlP-dep_enz"/>
</dbReference>
<keyword evidence="5" id="KW-0198">Cysteine biosynthesis</keyword>
<dbReference type="InterPro" id="IPR015422">
    <property type="entry name" value="PyrdxlP-dep_Trfase_small"/>
</dbReference>
<evidence type="ECO:0000256" key="7">
    <source>
        <dbReference type="RuleBase" id="RU362118"/>
    </source>
</evidence>
<gene>
    <name evidence="8" type="ORF">OESDEN_24678</name>
</gene>
<protein>
    <recommendedName>
        <fullName evidence="3">cystathionine gamma-lyase</fullName>
        <ecNumber evidence="3">4.4.1.1</ecNumber>
    </recommendedName>
    <alternativeName>
        <fullName evidence="6">Gamma-cystathionase</fullName>
    </alternativeName>
</protein>
<dbReference type="InterPro" id="IPR015424">
    <property type="entry name" value="PyrdxlP-dep_Trfase"/>
</dbReference>
<sequence length="89" mass="9712">MSGMISFYLKGGLEESRAFLSSLKIFTLAESLGGYESLAELPSIMTHASVPPEERKKLQITDNLIRLSVGIENLDDLIADLDQALKTAV</sequence>
<evidence type="ECO:0000256" key="3">
    <source>
        <dbReference type="ARBA" id="ARBA00012085"/>
    </source>
</evidence>
<evidence type="ECO:0000256" key="6">
    <source>
        <dbReference type="ARBA" id="ARBA00029853"/>
    </source>
</evidence>
<reference evidence="8 9" key="1">
    <citation type="submission" date="2014-03" db="EMBL/GenBank/DDBJ databases">
        <title>Draft genome of the hookworm Oesophagostomum dentatum.</title>
        <authorList>
            <person name="Mitreva M."/>
        </authorList>
    </citation>
    <scope>NUCLEOTIDE SEQUENCE [LARGE SCALE GENOMIC DNA]</scope>
    <source>
        <strain evidence="8 9">OD-Hann</strain>
    </source>
</reference>
<dbReference type="GO" id="GO:0019343">
    <property type="term" value="P:cysteine biosynthetic process via cystathionine"/>
    <property type="evidence" value="ECO:0007669"/>
    <property type="project" value="TreeGrafter"/>
</dbReference>
<dbReference type="OrthoDB" id="3512640at2759"/>
<evidence type="ECO:0000256" key="4">
    <source>
        <dbReference type="ARBA" id="ARBA00022898"/>
    </source>
</evidence>
<dbReference type="Pfam" id="PF01053">
    <property type="entry name" value="Cys_Met_Meta_PP"/>
    <property type="match status" value="1"/>
</dbReference>
<dbReference type="GO" id="GO:0019346">
    <property type="term" value="P:transsulfuration"/>
    <property type="evidence" value="ECO:0007669"/>
    <property type="project" value="InterPro"/>
</dbReference>
<feature type="non-terminal residue" evidence="8">
    <location>
        <position position="89"/>
    </location>
</feature>
<proteinExistence type="inferred from homology"/>
<dbReference type="AlphaFoldDB" id="A0A0B1RVP5"/>
<accession>A0A0B1RVP5</accession>
<dbReference type="PANTHER" id="PTHR11808">
    <property type="entry name" value="TRANS-SULFURATION ENZYME FAMILY MEMBER"/>
    <property type="match status" value="1"/>
</dbReference>
<dbReference type="PANTHER" id="PTHR11808:SF15">
    <property type="entry name" value="CYSTATHIONINE GAMMA-LYASE"/>
    <property type="match status" value="1"/>
</dbReference>
<evidence type="ECO:0000256" key="1">
    <source>
        <dbReference type="ARBA" id="ARBA00001933"/>
    </source>
</evidence>
<dbReference type="EMBL" id="KN612481">
    <property type="protein sequence ID" value="KHJ75706.1"/>
    <property type="molecule type" value="Genomic_DNA"/>
</dbReference>
<keyword evidence="5" id="KW-0028">Amino-acid biosynthesis</keyword>
<evidence type="ECO:0000256" key="2">
    <source>
        <dbReference type="ARBA" id="ARBA00005038"/>
    </source>
</evidence>
<dbReference type="Gene3D" id="3.90.1150.10">
    <property type="entry name" value="Aspartate Aminotransferase, domain 1"/>
    <property type="match status" value="1"/>
</dbReference>
<comment type="similarity">
    <text evidence="7">Belongs to the trans-sulfuration enzymes family.</text>
</comment>
<dbReference type="GO" id="GO:0005737">
    <property type="term" value="C:cytoplasm"/>
    <property type="evidence" value="ECO:0007669"/>
    <property type="project" value="TreeGrafter"/>
</dbReference>
<comment type="pathway">
    <text evidence="2">Amino-acid biosynthesis; L-cysteine biosynthesis; L-cysteine from L-homocysteine and L-serine: step 2/2.</text>
</comment>
<dbReference type="Proteomes" id="UP000053660">
    <property type="component" value="Unassembled WGS sequence"/>
</dbReference>
<dbReference type="SUPFAM" id="SSF53383">
    <property type="entry name" value="PLP-dependent transferases"/>
    <property type="match status" value="1"/>
</dbReference>
<comment type="cofactor">
    <cofactor evidence="1 7">
        <name>pyridoxal 5'-phosphate</name>
        <dbReference type="ChEBI" id="CHEBI:597326"/>
    </cofactor>
</comment>
<organism evidence="8 9">
    <name type="scientific">Oesophagostomum dentatum</name>
    <name type="common">Nodular worm</name>
    <dbReference type="NCBI Taxonomy" id="61180"/>
    <lineage>
        <taxon>Eukaryota</taxon>
        <taxon>Metazoa</taxon>
        <taxon>Ecdysozoa</taxon>
        <taxon>Nematoda</taxon>
        <taxon>Chromadorea</taxon>
        <taxon>Rhabditida</taxon>
        <taxon>Rhabditina</taxon>
        <taxon>Rhabditomorpha</taxon>
        <taxon>Strongyloidea</taxon>
        <taxon>Strongylidae</taxon>
        <taxon>Oesophagostomum</taxon>
    </lineage>
</organism>
<evidence type="ECO:0000313" key="8">
    <source>
        <dbReference type="EMBL" id="KHJ75706.1"/>
    </source>
</evidence>